<dbReference type="OrthoDB" id="10011489at2"/>
<gene>
    <name evidence="2" type="ORF">BB934_45160</name>
</gene>
<reference evidence="2" key="1">
    <citation type="submission" date="2016-07" db="EMBL/GenBank/DDBJ databases">
        <title>Microvirga ossetica sp. nov. a new species of rhizobia isolated from root nodules of the legume species Vicia alpestris Steven originated from North Ossetia region in the Caucasus.</title>
        <authorList>
            <person name="Safronova V.I."/>
            <person name="Kuznetsova I.G."/>
            <person name="Sazanova A.L."/>
            <person name="Belimov A."/>
            <person name="Andronov E."/>
            <person name="Osledkin Y.S."/>
            <person name="Onishchuk O.P."/>
            <person name="Kurchak O.N."/>
            <person name="Shaposhnikov A.I."/>
            <person name="Willems A."/>
            <person name="Tikhonovich I.A."/>
        </authorList>
    </citation>
    <scope>NUCLEOTIDE SEQUENCE [LARGE SCALE GENOMIC DNA]</scope>
    <source>
        <strain evidence="2">V5/3M</strain>
        <plasmid evidence="2">unnamed5</plasmid>
    </source>
</reference>
<dbReference type="AlphaFoldDB" id="A0A1B2EZL4"/>
<name>A0A1B2EZL4_9HYPH</name>
<evidence type="ECO:0000256" key="1">
    <source>
        <dbReference type="SAM" id="SignalP"/>
    </source>
</evidence>
<protein>
    <submittedName>
        <fullName evidence="2">Uncharacterized protein</fullName>
    </submittedName>
</protein>
<keyword evidence="1" id="KW-0732">Signal</keyword>
<sequence length="132" mass="14722">MSIRCLMVAAVLAAATPALAQEARDPWDGDWAGDCGEDAYCELQVRKLARNTYEVDYVLTRRSNQTEACRIDGVVARTKGNRLSGKLGRSLAVEVVKHETDTDLVLSVSGFFGQPCDHPKRVNQSYRWFLDE</sequence>
<feature type="chain" id="PRO_5008536342" evidence="1">
    <location>
        <begin position="21"/>
        <end position="132"/>
    </location>
</feature>
<dbReference type="KEGG" id="moc:BB934_45160"/>
<dbReference type="EMBL" id="CP016621">
    <property type="protein sequence ID" value="ANY85411.1"/>
    <property type="molecule type" value="Genomic_DNA"/>
</dbReference>
<keyword evidence="2" id="KW-0614">Plasmid</keyword>
<feature type="signal peptide" evidence="1">
    <location>
        <begin position="1"/>
        <end position="20"/>
    </location>
</feature>
<organism evidence="2">
    <name type="scientific">Microvirga ossetica</name>
    <dbReference type="NCBI Taxonomy" id="1882682"/>
    <lineage>
        <taxon>Bacteria</taxon>
        <taxon>Pseudomonadati</taxon>
        <taxon>Pseudomonadota</taxon>
        <taxon>Alphaproteobacteria</taxon>
        <taxon>Hyphomicrobiales</taxon>
        <taxon>Methylobacteriaceae</taxon>
        <taxon>Microvirga</taxon>
    </lineage>
</organism>
<geneLocation type="plasmid" evidence="2">
    <name>unnamed5</name>
</geneLocation>
<proteinExistence type="predicted"/>
<dbReference type="RefSeq" id="WP_099516183.1">
    <property type="nucleotide sequence ID" value="NZ_CP016621.1"/>
</dbReference>
<accession>A0A1B2EZL4</accession>
<evidence type="ECO:0000313" key="2">
    <source>
        <dbReference type="EMBL" id="ANY85411.1"/>
    </source>
</evidence>